<dbReference type="InterPro" id="IPR011008">
    <property type="entry name" value="Dimeric_a/b-barrel"/>
</dbReference>
<proteinExistence type="predicted"/>
<evidence type="ECO:0000259" key="1">
    <source>
        <dbReference type="PROSITE" id="PS51725"/>
    </source>
</evidence>
<dbReference type="Gene3D" id="3.30.70.100">
    <property type="match status" value="1"/>
</dbReference>
<dbReference type="SUPFAM" id="SSF54909">
    <property type="entry name" value="Dimeric alpha+beta barrel"/>
    <property type="match status" value="1"/>
</dbReference>
<dbReference type="InterPro" id="IPR007138">
    <property type="entry name" value="ABM_dom"/>
</dbReference>
<comment type="caution">
    <text evidence="2">The sequence shown here is derived from an EMBL/GenBank/DDBJ whole genome shotgun (WGS) entry which is preliminary data.</text>
</comment>
<keyword evidence="2" id="KW-0560">Oxidoreductase</keyword>
<evidence type="ECO:0000313" key="2">
    <source>
        <dbReference type="EMBL" id="MVO78568.1"/>
    </source>
</evidence>
<accession>A0A6I4J3A7</accession>
<dbReference type="Proteomes" id="UP000441389">
    <property type="component" value="Unassembled WGS sequence"/>
</dbReference>
<organism evidence="2 3">
    <name type="scientific">Sphingomonas horti</name>
    <dbReference type="NCBI Taxonomy" id="2682842"/>
    <lineage>
        <taxon>Bacteria</taxon>
        <taxon>Pseudomonadati</taxon>
        <taxon>Pseudomonadota</taxon>
        <taxon>Alphaproteobacteria</taxon>
        <taxon>Sphingomonadales</taxon>
        <taxon>Sphingomonadaceae</taxon>
        <taxon>Sphingomonas</taxon>
    </lineage>
</organism>
<keyword evidence="3" id="KW-1185">Reference proteome</keyword>
<dbReference type="EMBL" id="WQMS01000013">
    <property type="protein sequence ID" value="MVO78568.1"/>
    <property type="molecule type" value="Genomic_DNA"/>
</dbReference>
<gene>
    <name evidence="2" type="ORF">GON01_11580</name>
</gene>
<sequence>MYGMIGKITATPGQRDALARLLLSGSADMPGCLSYVVSEDLKDPDALWVAEAWDSKDSHAASLKLPAVRDAIAKARPLIAGFDAAAELKPIGGIGLGGK</sequence>
<dbReference type="AlphaFoldDB" id="A0A6I4J3A7"/>
<name>A0A6I4J3A7_9SPHN</name>
<dbReference type="Pfam" id="PF03992">
    <property type="entry name" value="ABM"/>
    <property type="match status" value="1"/>
</dbReference>
<evidence type="ECO:0000313" key="3">
    <source>
        <dbReference type="Proteomes" id="UP000441389"/>
    </source>
</evidence>
<dbReference type="GO" id="GO:0004497">
    <property type="term" value="F:monooxygenase activity"/>
    <property type="evidence" value="ECO:0007669"/>
    <property type="project" value="UniProtKB-KW"/>
</dbReference>
<dbReference type="PROSITE" id="PS51725">
    <property type="entry name" value="ABM"/>
    <property type="match status" value="1"/>
</dbReference>
<feature type="domain" description="ABM" evidence="1">
    <location>
        <begin position="2"/>
        <end position="88"/>
    </location>
</feature>
<reference evidence="2 3" key="1">
    <citation type="submission" date="2019-12" db="EMBL/GenBank/DDBJ databases">
        <authorList>
            <person name="Huq M.A."/>
        </authorList>
    </citation>
    <scope>NUCLEOTIDE SEQUENCE [LARGE SCALE GENOMIC DNA]</scope>
    <source>
        <strain evidence="2 3">MAH-20</strain>
    </source>
</reference>
<keyword evidence="2" id="KW-0503">Monooxygenase</keyword>
<protein>
    <submittedName>
        <fullName evidence="2">Antibiotic biosynthesis monooxygenase</fullName>
    </submittedName>
</protein>